<sequence>MELDLQIKTIKQDNLSFLLNEKEKTASVIQSYSASGDLIIPRCIKHESQEFIIKEIKSDAFKFSSRIKSIKFSPDTELQTIGKHAFAGSTVRSISIPSCVSELSNGWCDGIQRFTKVTVMECKTQNLIFYENKIIIGKSDSKSDQYDIFYYAQRDIKEITIPLSLKIISSYAFSSSQIQSITISPHITKICECAFACCYNLRRFEVQENSELEIIGKHSFAGSEIESFIIPSSIVEFNEGWCEGMQFLTKIKVFKNNDQNISYYNDEYIIGKSDLKSDFFDVIIFARRDLKNSIIPSFIKKIDSHSFEFTSLESIDIPPQITHICDFSFSSCSKLLKIDFDSNSKLQEIGKHAFSYTSLRSFLIPSNVKHIGDEIFSHCKSLQIIEVSENINAHLIDKLLINEDCINIIIMIPSSLKFSKD</sequence>
<dbReference type="Pfam" id="PF13306">
    <property type="entry name" value="LRR_5"/>
    <property type="match status" value="3"/>
</dbReference>
<dbReference type="Proteomes" id="UP001470230">
    <property type="component" value="Unassembled WGS sequence"/>
</dbReference>
<keyword evidence="2" id="KW-1185">Reference proteome</keyword>
<dbReference type="InterPro" id="IPR032675">
    <property type="entry name" value="LRR_dom_sf"/>
</dbReference>
<dbReference type="PANTHER" id="PTHR45661">
    <property type="entry name" value="SURFACE ANTIGEN"/>
    <property type="match status" value="1"/>
</dbReference>
<comment type="caution">
    <text evidence="1">The sequence shown here is derived from an EMBL/GenBank/DDBJ whole genome shotgun (WGS) entry which is preliminary data.</text>
</comment>
<reference evidence="1 2" key="1">
    <citation type="submission" date="2024-04" db="EMBL/GenBank/DDBJ databases">
        <title>Tritrichomonas musculus Genome.</title>
        <authorList>
            <person name="Alves-Ferreira E."/>
            <person name="Grigg M."/>
            <person name="Lorenzi H."/>
            <person name="Galac M."/>
        </authorList>
    </citation>
    <scope>NUCLEOTIDE SEQUENCE [LARGE SCALE GENOMIC DNA]</scope>
    <source>
        <strain evidence="1 2">EAF2021</strain>
    </source>
</reference>
<dbReference type="Gene3D" id="3.80.10.10">
    <property type="entry name" value="Ribonuclease Inhibitor"/>
    <property type="match status" value="3"/>
</dbReference>
<evidence type="ECO:0000313" key="1">
    <source>
        <dbReference type="EMBL" id="KAK8847305.1"/>
    </source>
</evidence>
<evidence type="ECO:0008006" key="3">
    <source>
        <dbReference type="Google" id="ProtNLM"/>
    </source>
</evidence>
<dbReference type="PANTHER" id="PTHR45661:SF3">
    <property type="entry name" value="IG-LIKE DOMAIN-CONTAINING PROTEIN"/>
    <property type="match status" value="1"/>
</dbReference>
<dbReference type="SUPFAM" id="SSF52058">
    <property type="entry name" value="L domain-like"/>
    <property type="match status" value="1"/>
</dbReference>
<organism evidence="1 2">
    <name type="scientific">Tritrichomonas musculus</name>
    <dbReference type="NCBI Taxonomy" id="1915356"/>
    <lineage>
        <taxon>Eukaryota</taxon>
        <taxon>Metamonada</taxon>
        <taxon>Parabasalia</taxon>
        <taxon>Tritrichomonadida</taxon>
        <taxon>Tritrichomonadidae</taxon>
        <taxon>Tritrichomonas</taxon>
    </lineage>
</organism>
<protein>
    <recommendedName>
        <fullName evidence="3">Surface antigen BspA-like</fullName>
    </recommendedName>
</protein>
<name>A0ABR2HHK8_9EUKA</name>
<gene>
    <name evidence="1" type="ORF">M9Y10_019892</name>
</gene>
<dbReference type="InterPro" id="IPR053139">
    <property type="entry name" value="Surface_bspA-like"/>
</dbReference>
<evidence type="ECO:0000313" key="2">
    <source>
        <dbReference type="Proteomes" id="UP001470230"/>
    </source>
</evidence>
<proteinExistence type="predicted"/>
<dbReference type="EMBL" id="JAPFFF010000028">
    <property type="protein sequence ID" value="KAK8847305.1"/>
    <property type="molecule type" value="Genomic_DNA"/>
</dbReference>
<accession>A0ABR2HHK8</accession>
<dbReference type="InterPro" id="IPR026906">
    <property type="entry name" value="LRR_5"/>
</dbReference>